<proteinExistence type="predicted"/>
<dbReference type="Proteomes" id="UP000232722">
    <property type="component" value="Unassembled WGS sequence"/>
</dbReference>
<gene>
    <name evidence="2" type="ORF">RhiirA5_439465</name>
</gene>
<evidence type="ECO:0000313" key="2">
    <source>
        <dbReference type="EMBL" id="PKB94138.1"/>
    </source>
</evidence>
<evidence type="ECO:0000313" key="3">
    <source>
        <dbReference type="Proteomes" id="UP000232722"/>
    </source>
</evidence>
<evidence type="ECO:0000256" key="1">
    <source>
        <dbReference type="SAM" id="MobiDB-lite"/>
    </source>
</evidence>
<dbReference type="AlphaFoldDB" id="A0A2N0NHV8"/>
<protein>
    <submittedName>
        <fullName evidence="2">Uncharacterized protein</fullName>
    </submittedName>
</protein>
<dbReference type="EMBL" id="LLXJ01006578">
    <property type="protein sequence ID" value="PKB94138.1"/>
    <property type="molecule type" value="Genomic_DNA"/>
</dbReference>
<reference evidence="2 3" key="2">
    <citation type="submission" date="2017-09" db="EMBL/GenBank/DDBJ databases">
        <title>Extensive intraspecific genome diversity in a model arbuscular mycorrhizal fungus.</title>
        <authorList>
            <person name="Chen E.C."/>
            <person name="Morin E."/>
            <person name="Beaudet D."/>
            <person name="Noel J."/>
            <person name="Ndikumana S."/>
            <person name="Charron P."/>
            <person name="St-Onge C."/>
            <person name="Giorgi J."/>
            <person name="Grigoriev I.V."/>
            <person name="Roux C."/>
            <person name="Martin F.M."/>
            <person name="Corradi N."/>
        </authorList>
    </citation>
    <scope>NUCLEOTIDE SEQUENCE [LARGE SCALE GENOMIC DNA]</scope>
    <source>
        <strain evidence="2 3">A5</strain>
    </source>
</reference>
<accession>A0A2N0NHV8</accession>
<dbReference type="VEuPathDB" id="FungiDB:FUN_001032"/>
<name>A0A2N0NHV8_9GLOM</name>
<reference evidence="2 3" key="1">
    <citation type="submission" date="2016-04" db="EMBL/GenBank/DDBJ databases">
        <title>Genome analyses suggest a sexual origin of heterokaryosis in a supposedly ancient asexual fungus.</title>
        <authorList>
            <person name="Ropars J."/>
            <person name="Sedzielewska K."/>
            <person name="Noel J."/>
            <person name="Charron P."/>
            <person name="Farinelli L."/>
            <person name="Marton T."/>
            <person name="Kruger M."/>
            <person name="Pelin A."/>
            <person name="Brachmann A."/>
            <person name="Corradi N."/>
        </authorList>
    </citation>
    <scope>NUCLEOTIDE SEQUENCE [LARGE SCALE GENOMIC DNA]</scope>
    <source>
        <strain evidence="2 3">A5</strain>
    </source>
</reference>
<dbReference type="VEuPathDB" id="FungiDB:RhiirA1_402315"/>
<organism evidence="2 3">
    <name type="scientific">Rhizophagus irregularis</name>
    <dbReference type="NCBI Taxonomy" id="588596"/>
    <lineage>
        <taxon>Eukaryota</taxon>
        <taxon>Fungi</taxon>
        <taxon>Fungi incertae sedis</taxon>
        <taxon>Mucoromycota</taxon>
        <taxon>Glomeromycotina</taxon>
        <taxon>Glomeromycetes</taxon>
        <taxon>Glomerales</taxon>
        <taxon>Glomeraceae</taxon>
        <taxon>Rhizophagus</taxon>
    </lineage>
</organism>
<feature type="compositionally biased region" description="Polar residues" evidence="1">
    <location>
        <begin position="229"/>
        <end position="245"/>
    </location>
</feature>
<comment type="caution">
    <text evidence="2">The sequence shown here is derived from an EMBL/GenBank/DDBJ whole genome shotgun (WGS) entry which is preliminary data.</text>
</comment>
<sequence>MVPLRPVTADVEDNNVDNTSKTVLPLKKNNDHHSRRFKTCLNQNKELFQMVYDIKNKQDMFCKEIKEQLSGILEKVDQLMIPENSYWKSFEDILKQDKPGYIEKHGPQWMHIYSGRIEPLCNEIIKSRRYDKAKDVHTAMFDIFGNDWLIQINTTASAEAIHEFKKLRKTKRAFQCLFEADDDAVCEVDYLSTSKEISVNTTKSIIIEELGNYHKVTSNESSEDETDGDSANKNNKGNDQSNGDFTHQEEIN</sequence>
<feature type="region of interest" description="Disordered" evidence="1">
    <location>
        <begin position="216"/>
        <end position="252"/>
    </location>
</feature>